<dbReference type="EMBL" id="CP012040">
    <property type="protein sequence ID" value="AKP54004.1"/>
    <property type="molecule type" value="Genomic_DNA"/>
</dbReference>
<feature type="transmembrane region" description="Helical" evidence="1">
    <location>
        <begin position="15"/>
        <end position="36"/>
    </location>
</feature>
<feature type="transmembrane region" description="Helical" evidence="1">
    <location>
        <begin position="45"/>
        <end position="63"/>
    </location>
</feature>
<protein>
    <submittedName>
        <fullName evidence="2">Uncharacterized protein</fullName>
    </submittedName>
</protein>
<evidence type="ECO:0000313" key="3">
    <source>
        <dbReference type="Proteomes" id="UP000036520"/>
    </source>
</evidence>
<keyword evidence="1" id="KW-0812">Transmembrane</keyword>
<evidence type="ECO:0000313" key="2">
    <source>
        <dbReference type="EMBL" id="AKP54004.1"/>
    </source>
</evidence>
<keyword evidence="1" id="KW-0472">Membrane</keyword>
<dbReference type="KEGG" id="camu:CA2015_4674"/>
<evidence type="ECO:0000256" key="1">
    <source>
        <dbReference type="SAM" id="Phobius"/>
    </source>
</evidence>
<keyword evidence="3" id="KW-1185">Reference proteome</keyword>
<dbReference type="Proteomes" id="UP000036520">
    <property type="component" value="Chromosome"/>
</dbReference>
<keyword evidence="1" id="KW-1133">Transmembrane helix</keyword>
<name>A0A0H4PIQ8_9BACT</name>
<reference evidence="2 3" key="1">
    <citation type="submission" date="2015-07" db="EMBL/GenBank/DDBJ databases">
        <authorList>
            <person name="Kim K.M."/>
        </authorList>
    </citation>
    <scope>NUCLEOTIDE SEQUENCE [LARGE SCALE GENOMIC DNA]</scope>
    <source>
        <strain evidence="2 3">KCTC 12363</strain>
    </source>
</reference>
<dbReference type="RefSeq" id="WP_157470576.1">
    <property type="nucleotide sequence ID" value="NZ_CAXBGM010000034.1"/>
</dbReference>
<accession>A0A0H4PIQ8</accession>
<dbReference type="OrthoDB" id="1467785at2"/>
<dbReference type="AlphaFoldDB" id="A0A0H4PIQ8"/>
<proteinExistence type="predicted"/>
<gene>
    <name evidence="2" type="ORF">CA2015_4674</name>
</gene>
<dbReference type="STRING" id="320787.CA2015_4674"/>
<organism evidence="2 3">
    <name type="scientific">Cyclobacterium amurskyense</name>
    <dbReference type="NCBI Taxonomy" id="320787"/>
    <lineage>
        <taxon>Bacteria</taxon>
        <taxon>Pseudomonadati</taxon>
        <taxon>Bacteroidota</taxon>
        <taxon>Cytophagia</taxon>
        <taxon>Cytophagales</taxon>
        <taxon>Cyclobacteriaceae</taxon>
        <taxon>Cyclobacterium</taxon>
    </lineage>
</organism>
<sequence length="170" mass="19197">MNLYNYKRRELRNGIHLLGAILILTSIFVLLSPLFIEAGEKLQKTLWVGISAFIAGLLIINTYEGTLINLDDNKVKDYFSFCGFKTGNWRKLPVVKAIKLVPIEQKTSNTPNGISPTFSTIKSSYKIILFFSPEHPTYAFSYTNKTVAQKKLKLLSEKLLGDKIHGINVD</sequence>